<dbReference type="InterPro" id="IPR010994">
    <property type="entry name" value="RuvA_2-like"/>
</dbReference>
<keyword evidence="3" id="KW-1185">Reference proteome</keyword>
<dbReference type="OrthoDB" id="9766750at2"/>
<accession>A0A5C6UYF1</accession>
<gene>
    <name evidence="2" type="ORF">FRX97_08915</name>
</gene>
<reference evidence="2 3" key="1">
    <citation type="submission" date="2019-08" db="EMBL/GenBank/DDBJ databases">
        <title>Genome of Luteibaculum oceani JCM 18817.</title>
        <authorList>
            <person name="Bowman J.P."/>
        </authorList>
    </citation>
    <scope>NUCLEOTIDE SEQUENCE [LARGE SCALE GENOMIC DNA]</scope>
    <source>
        <strain evidence="2 3">JCM 18817</strain>
    </source>
</reference>
<evidence type="ECO:0000313" key="2">
    <source>
        <dbReference type="EMBL" id="TXC78442.1"/>
    </source>
</evidence>
<feature type="signal peptide" evidence="1">
    <location>
        <begin position="1"/>
        <end position="20"/>
    </location>
</feature>
<dbReference type="SUPFAM" id="SSF47781">
    <property type="entry name" value="RuvA domain 2-like"/>
    <property type="match status" value="1"/>
</dbReference>
<dbReference type="AlphaFoldDB" id="A0A5C6UYF1"/>
<proteinExistence type="predicted"/>
<dbReference type="EMBL" id="VORB01000007">
    <property type="protein sequence ID" value="TXC78442.1"/>
    <property type="molecule type" value="Genomic_DNA"/>
</dbReference>
<dbReference type="Proteomes" id="UP000321168">
    <property type="component" value="Unassembled WGS sequence"/>
</dbReference>
<comment type="caution">
    <text evidence="2">The sequence shown here is derived from an EMBL/GenBank/DDBJ whole genome shotgun (WGS) entry which is preliminary data.</text>
</comment>
<keyword evidence="1" id="KW-0732">Signal</keyword>
<evidence type="ECO:0000256" key="1">
    <source>
        <dbReference type="SAM" id="SignalP"/>
    </source>
</evidence>
<dbReference type="RefSeq" id="WP_147014864.1">
    <property type="nucleotide sequence ID" value="NZ_VORB01000007.1"/>
</dbReference>
<evidence type="ECO:0000313" key="3">
    <source>
        <dbReference type="Proteomes" id="UP000321168"/>
    </source>
</evidence>
<feature type="chain" id="PRO_5022928082" evidence="1">
    <location>
        <begin position="21"/>
        <end position="647"/>
    </location>
</feature>
<protein>
    <submittedName>
        <fullName evidence="2">Helix-hairpin-helix domain-containing protein</fullName>
    </submittedName>
</protein>
<name>A0A5C6UYF1_9FLAO</name>
<sequence>MRSFCSLIACFALFPFSSWSQQTDSEWIEYLQKHTETTDSEGLPTQEFLDLLQQYSENKIPLNSCSISELEEFPLLSGLQSRSLMDARNKLGRFQNWQDVLRTPQIGFEDVKMLRNFFTLEDQKIYLTSNNHDIRNISGKLYSGVGLKLNNLPNYTDYHGSNYRGFTRLNLKSQKLYQINLGIEKDAGERLFHRNKIEFITANFSLTPKSGFIKQVVVGDYFLKSGQNLVFGLPFAMGISSNPEFLHRGGSLLKPSSGFNESSFYRGIATEIKIHSISGALGFSSTRRDSYINSENMLSIAASGLHRTSSEVARKHNATHRNYNGIIQWNHSLGNIGLSFQQSGLKSREASLRGSNYSLFWNANFDSGIFFGELAVHNQGRSFNGGVLVFITKNSSLSFFARHLSSLSRNNFTSPLSALSSGSETGFLVGYKFKIHNRWNISTYMDCYKRPVAFIPDQKWNSDFQIQAEFQNAKNVSGYFRYRNRVRSSDSSSIENKSPVAYTTVKHSIRIHIEIDLSENSLFRSRIECSGMEPSQTSYLWYQEFSLPIYKAKHHLRFRLAWFKAKSYDNRIYAFESTPPLIFSIPAYYGHGNRFYLMIKSSWTKKLSTWIKYSEWVYLDRNWVEVNKKPLKTIKSPEVQVVIKYTL</sequence>
<organism evidence="2 3">
    <name type="scientific">Luteibaculum oceani</name>
    <dbReference type="NCBI Taxonomy" id="1294296"/>
    <lineage>
        <taxon>Bacteria</taxon>
        <taxon>Pseudomonadati</taxon>
        <taxon>Bacteroidota</taxon>
        <taxon>Flavobacteriia</taxon>
        <taxon>Flavobacteriales</taxon>
        <taxon>Luteibaculaceae</taxon>
        <taxon>Luteibaculum</taxon>
    </lineage>
</organism>